<accession>A0A382C9B4</accession>
<dbReference type="PROSITE" id="PS51257">
    <property type="entry name" value="PROKAR_LIPOPROTEIN"/>
    <property type="match status" value="1"/>
</dbReference>
<reference evidence="1" key="1">
    <citation type="submission" date="2018-05" db="EMBL/GenBank/DDBJ databases">
        <authorList>
            <person name="Lanie J.A."/>
            <person name="Ng W.-L."/>
            <person name="Kazmierczak K.M."/>
            <person name="Andrzejewski T.M."/>
            <person name="Davidsen T.M."/>
            <person name="Wayne K.J."/>
            <person name="Tettelin H."/>
            <person name="Glass J.I."/>
            <person name="Rusch D."/>
            <person name="Podicherti R."/>
            <person name="Tsui H.-C.T."/>
            <person name="Winkler M.E."/>
        </authorList>
    </citation>
    <scope>NUCLEOTIDE SEQUENCE</scope>
</reference>
<organism evidence="1">
    <name type="scientific">marine metagenome</name>
    <dbReference type="NCBI Taxonomy" id="408172"/>
    <lineage>
        <taxon>unclassified sequences</taxon>
        <taxon>metagenomes</taxon>
        <taxon>ecological metagenomes</taxon>
    </lineage>
</organism>
<name>A0A382C9B4_9ZZZZ</name>
<gene>
    <name evidence="1" type="ORF">METZ01_LOCUS175246</name>
</gene>
<protein>
    <recommendedName>
        <fullName evidence="2">Lipoprotein SmpA/OmlA domain-containing protein</fullName>
    </recommendedName>
</protein>
<proteinExistence type="predicted"/>
<dbReference type="EMBL" id="UINC01033312">
    <property type="protein sequence ID" value="SVB22392.1"/>
    <property type="molecule type" value="Genomic_DNA"/>
</dbReference>
<evidence type="ECO:0000313" key="1">
    <source>
        <dbReference type="EMBL" id="SVB22392.1"/>
    </source>
</evidence>
<dbReference type="AlphaFoldDB" id="A0A382C9B4"/>
<sequence length="131" mass="14692">MKKYILPIYTIFFIAGCSNPPQKESNRMTLGSVQSVVEKGANQTEIMKTLGAPNIISKDKQGRETWTYDRITRESVNKNRAGFGFGRLFGWLWGGTSSKSTSSQSSKSLTAIITFDDNKNVIDYAYQSLEF</sequence>
<evidence type="ECO:0008006" key="2">
    <source>
        <dbReference type="Google" id="ProtNLM"/>
    </source>
</evidence>